<evidence type="ECO:0000256" key="8">
    <source>
        <dbReference type="ARBA" id="ARBA00024235"/>
    </source>
</evidence>
<dbReference type="InterPro" id="IPR018704">
    <property type="entry name" value="SecYEG/CpoB_TPR"/>
</dbReference>
<protein>
    <recommendedName>
        <fullName evidence="8">Ancillary SecYEG translocon subunit</fullName>
    </recommendedName>
</protein>
<name>A0A3B0XI42_9ZZZZ</name>
<dbReference type="EMBL" id="UOFH01000261">
    <property type="protein sequence ID" value="VAW63903.1"/>
    <property type="molecule type" value="Genomic_DNA"/>
</dbReference>
<dbReference type="Gene3D" id="1.25.40.10">
    <property type="entry name" value="Tetratricopeptide repeat domain"/>
    <property type="match status" value="1"/>
</dbReference>
<dbReference type="PANTHER" id="PTHR38035">
    <property type="entry name" value="UPF0070 PROTEIN YFGM"/>
    <property type="match status" value="1"/>
</dbReference>
<gene>
    <name evidence="11" type="ORF">MNBD_GAMMA08-1831</name>
</gene>
<dbReference type="PIRSF" id="PIRSF006170">
    <property type="entry name" value="YfgM"/>
    <property type="match status" value="1"/>
</dbReference>
<evidence type="ECO:0000256" key="9">
    <source>
        <dbReference type="SAM" id="Phobius"/>
    </source>
</evidence>
<dbReference type="GO" id="GO:0005886">
    <property type="term" value="C:plasma membrane"/>
    <property type="evidence" value="ECO:0007669"/>
    <property type="project" value="UniProtKB-SubCell"/>
</dbReference>
<organism evidence="11">
    <name type="scientific">hydrothermal vent metagenome</name>
    <dbReference type="NCBI Taxonomy" id="652676"/>
    <lineage>
        <taxon>unclassified sequences</taxon>
        <taxon>metagenomes</taxon>
        <taxon>ecological metagenomes</taxon>
    </lineage>
</organism>
<dbReference type="SUPFAM" id="SSF48452">
    <property type="entry name" value="TPR-like"/>
    <property type="match status" value="1"/>
</dbReference>
<sequence>MDYETEEQQLEAIKKWWKENSSMVVSGIAVGVAAIFGWQYYQAENIKHEEQANVLYEQVLIHAGNPAKSDDQLASANQLEAEFKDTPYASLSALIVAKQQMAAGKFEKAQQQYQWVIDNAKQPELKYLAKIRLSRLLLTTEKYDDALKILNETFPESFASMVFELKGDVLSTQGNKAQAKAAYIEAQLMSKDVNRWLQVKIDDIGGDTTADSKLETGTEPSA</sequence>
<evidence type="ECO:0000256" key="4">
    <source>
        <dbReference type="ARBA" id="ARBA00022989"/>
    </source>
</evidence>
<dbReference type="Pfam" id="PF09976">
    <property type="entry name" value="TPR_21"/>
    <property type="match status" value="1"/>
</dbReference>
<dbReference type="InterPro" id="IPR026039">
    <property type="entry name" value="YfgM"/>
</dbReference>
<dbReference type="AlphaFoldDB" id="A0A3B0XI42"/>
<evidence type="ECO:0000256" key="3">
    <source>
        <dbReference type="ARBA" id="ARBA00022692"/>
    </source>
</evidence>
<keyword evidence="2" id="KW-1003">Cell membrane</keyword>
<proteinExistence type="inferred from homology"/>
<evidence type="ECO:0000256" key="5">
    <source>
        <dbReference type="ARBA" id="ARBA00023136"/>
    </source>
</evidence>
<keyword evidence="4 9" id="KW-1133">Transmembrane helix</keyword>
<keyword evidence="6" id="KW-0143">Chaperone</keyword>
<evidence type="ECO:0000256" key="6">
    <source>
        <dbReference type="ARBA" id="ARBA00023186"/>
    </source>
</evidence>
<evidence type="ECO:0000256" key="1">
    <source>
        <dbReference type="ARBA" id="ARBA00004401"/>
    </source>
</evidence>
<dbReference type="GO" id="GO:0044877">
    <property type="term" value="F:protein-containing complex binding"/>
    <property type="evidence" value="ECO:0007669"/>
    <property type="project" value="InterPro"/>
</dbReference>
<dbReference type="PANTHER" id="PTHR38035:SF1">
    <property type="entry name" value="ANCILLARY SECYEG TRANSLOCON SUBUNIT"/>
    <property type="match status" value="1"/>
</dbReference>
<evidence type="ECO:0000256" key="7">
    <source>
        <dbReference type="ARBA" id="ARBA00024197"/>
    </source>
</evidence>
<dbReference type="InterPro" id="IPR011990">
    <property type="entry name" value="TPR-like_helical_dom_sf"/>
</dbReference>
<keyword evidence="3 9" id="KW-0812">Transmembrane</keyword>
<keyword evidence="5 9" id="KW-0472">Membrane</keyword>
<feature type="domain" description="Ancillary SecYEG translocon subunit/Cell division coordinator CpoB TPR" evidence="10">
    <location>
        <begin position="14"/>
        <end position="205"/>
    </location>
</feature>
<feature type="transmembrane region" description="Helical" evidence="9">
    <location>
        <begin position="21"/>
        <end position="41"/>
    </location>
</feature>
<evidence type="ECO:0000256" key="2">
    <source>
        <dbReference type="ARBA" id="ARBA00022475"/>
    </source>
</evidence>
<accession>A0A3B0XI42</accession>
<comment type="subcellular location">
    <subcellularLocation>
        <location evidence="1">Cell membrane</location>
        <topology evidence="1">Single-pass type II membrane protein</topology>
    </subcellularLocation>
</comment>
<reference evidence="11" key="1">
    <citation type="submission" date="2018-06" db="EMBL/GenBank/DDBJ databases">
        <authorList>
            <person name="Zhirakovskaya E."/>
        </authorList>
    </citation>
    <scope>NUCLEOTIDE SEQUENCE</scope>
</reference>
<evidence type="ECO:0000259" key="10">
    <source>
        <dbReference type="Pfam" id="PF09976"/>
    </source>
</evidence>
<evidence type="ECO:0000313" key="11">
    <source>
        <dbReference type="EMBL" id="VAW63903.1"/>
    </source>
</evidence>
<comment type="similarity">
    <text evidence="7">Belongs to the YfgM family.</text>
</comment>